<dbReference type="EMBL" id="JARBHB010000004">
    <property type="protein sequence ID" value="KAJ8885953.1"/>
    <property type="molecule type" value="Genomic_DNA"/>
</dbReference>
<dbReference type="Proteomes" id="UP001159363">
    <property type="component" value="Chromosome X"/>
</dbReference>
<accession>A0ABQ9HPV0</accession>
<sequence>MQVTCKNTWFDVSSETDLYRLGDEGRRLAEIQRHDGNTERLARKSYEALRVRVLRRPYCSLASWPRTRSCVLVTTLPTKQAATNFNWESTSTGMKEQEKWEIPEKTRRPTASSSTIPTCENLVTRSKIEPVMGSMSWSPASIMAGGRCLPSWWSLSKMTVAYQEGGSLQKWRSPTKMMVTYKNGGRLPRWWSFTKIVVAYQDGRRLRQVGGPLNIEVLRADEGDWGEYGSAPEWGGTGDLRENPPTNGIVLHDSHIALFKIEARAAKRSSCYTSAVRHIQQSVRERHRHGMRRAGLLIITLAFYNRWGGGVQVTGVPPLLLSGRWLRCWRCSTKRLALQVPNGFIMATALHRRNVVAMDQNQKGFRKMPSPALHPCRTSNPLGGQEQMDESAVKEHAPTTQLGFLLSHLISTPFSSTPEDRVKNLHYLVIRCSQARVLVLLLHHLSPLPDCKRGGTPMTCSPPHHPSPQYNN</sequence>
<protein>
    <submittedName>
        <fullName evidence="2">Uncharacterized protein</fullName>
    </submittedName>
</protein>
<reference evidence="2 3" key="1">
    <citation type="submission" date="2023-02" db="EMBL/GenBank/DDBJ databases">
        <title>LHISI_Scaffold_Assembly.</title>
        <authorList>
            <person name="Stuart O.P."/>
            <person name="Cleave R."/>
            <person name="Magrath M.J.L."/>
            <person name="Mikheyev A.S."/>
        </authorList>
    </citation>
    <scope>NUCLEOTIDE SEQUENCE [LARGE SCALE GENOMIC DNA]</scope>
    <source>
        <strain evidence="2">Daus_M_001</strain>
        <tissue evidence="2">Leg muscle</tissue>
    </source>
</reference>
<organism evidence="2 3">
    <name type="scientific">Dryococelus australis</name>
    <dbReference type="NCBI Taxonomy" id="614101"/>
    <lineage>
        <taxon>Eukaryota</taxon>
        <taxon>Metazoa</taxon>
        <taxon>Ecdysozoa</taxon>
        <taxon>Arthropoda</taxon>
        <taxon>Hexapoda</taxon>
        <taxon>Insecta</taxon>
        <taxon>Pterygota</taxon>
        <taxon>Neoptera</taxon>
        <taxon>Polyneoptera</taxon>
        <taxon>Phasmatodea</taxon>
        <taxon>Verophasmatodea</taxon>
        <taxon>Anareolatae</taxon>
        <taxon>Phasmatidae</taxon>
        <taxon>Eurycanthinae</taxon>
        <taxon>Dryococelus</taxon>
    </lineage>
</organism>
<evidence type="ECO:0000313" key="2">
    <source>
        <dbReference type="EMBL" id="KAJ8885953.1"/>
    </source>
</evidence>
<comment type="caution">
    <text evidence="2">The sequence shown here is derived from an EMBL/GenBank/DDBJ whole genome shotgun (WGS) entry which is preliminary data.</text>
</comment>
<gene>
    <name evidence="2" type="ORF">PR048_012159</name>
</gene>
<name>A0ABQ9HPV0_9NEOP</name>
<evidence type="ECO:0000256" key="1">
    <source>
        <dbReference type="SAM" id="MobiDB-lite"/>
    </source>
</evidence>
<feature type="compositionally biased region" description="Basic and acidic residues" evidence="1">
    <location>
        <begin position="96"/>
        <end position="107"/>
    </location>
</feature>
<feature type="region of interest" description="Disordered" evidence="1">
    <location>
        <begin position="96"/>
        <end position="116"/>
    </location>
</feature>
<evidence type="ECO:0000313" key="3">
    <source>
        <dbReference type="Proteomes" id="UP001159363"/>
    </source>
</evidence>
<proteinExistence type="predicted"/>
<keyword evidence="3" id="KW-1185">Reference proteome</keyword>